<dbReference type="SUPFAM" id="SSF53098">
    <property type="entry name" value="Ribonuclease H-like"/>
    <property type="match status" value="1"/>
</dbReference>
<proteinExistence type="predicted"/>
<dbReference type="EMBL" id="BLXT01003548">
    <property type="protein sequence ID" value="GFO01890.1"/>
    <property type="molecule type" value="Genomic_DNA"/>
</dbReference>
<organism evidence="1 2">
    <name type="scientific">Plakobranchus ocellatus</name>
    <dbReference type="NCBI Taxonomy" id="259542"/>
    <lineage>
        <taxon>Eukaryota</taxon>
        <taxon>Metazoa</taxon>
        <taxon>Spiralia</taxon>
        <taxon>Lophotrochozoa</taxon>
        <taxon>Mollusca</taxon>
        <taxon>Gastropoda</taxon>
        <taxon>Heterobranchia</taxon>
        <taxon>Euthyneura</taxon>
        <taxon>Panpulmonata</taxon>
        <taxon>Sacoglossa</taxon>
        <taxon>Placobranchoidea</taxon>
        <taxon>Plakobranchidae</taxon>
        <taxon>Plakobranchus</taxon>
    </lineage>
</organism>
<reference evidence="1 2" key="1">
    <citation type="journal article" date="2021" name="Elife">
        <title>Chloroplast acquisition without the gene transfer in kleptoplastic sea slugs, Plakobranchus ocellatus.</title>
        <authorList>
            <person name="Maeda T."/>
            <person name="Takahashi S."/>
            <person name="Yoshida T."/>
            <person name="Shimamura S."/>
            <person name="Takaki Y."/>
            <person name="Nagai Y."/>
            <person name="Toyoda A."/>
            <person name="Suzuki Y."/>
            <person name="Arimoto A."/>
            <person name="Ishii H."/>
            <person name="Satoh N."/>
            <person name="Nishiyama T."/>
            <person name="Hasebe M."/>
            <person name="Maruyama T."/>
            <person name="Minagawa J."/>
            <person name="Obokata J."/>
            <person name="Shigenobu S."/>
        </authorList>
    </citation>
    <scope>NUCLEOTIDE SEQUENCE [LARGE SCALE GENOMIC DNA]</scope>
</reference>
<comment type="caution">
    <text evidence="1">The sequence shown here is derived from an EMBL/GenBank/DDBJ whole genome shotgun (WGS) entry which is preliminary data.</text>
</comment>
<accession>A0AAV4A4U3</accession>
<protein>
    <submittedName>
        <fullName evidence="1">Connexin 27.5</fullName>
    </submittedName>
</protein>
<dbReference type="Proteomes" id="UP000735302">
    <property type="component" value="Unassembled WGS sequence"/>
</dbReference>
<dbReference type="PANTHER" id="PTHR37162">
    <property type="entry name" value="HAT FAMILY DIMERISATION DOMAINCONTAINING PROTEIN-RELATED"/>
    <property type="match status" value="1"/>
</dbReference>
<evidence type="ECO:0000313" key="2">
    <source>
        <dbReference type="Proteomes" id="UP000735302"/>
    </source>
</evidence>
<dbReference type="PANTHER" id="PTHR37162:SF1">
    <property type="entry name" value="BED-TYPE DOMAIN-CONTAINING PROTEIN"/>
    <property type="match status" value="1"/>
</dbReference>
<dbReference type="InterPro" id="IPR012337">
    <property type="entry name" value="RNaseH-like_sf"/>
</dbReference>
<sequence length="849" mass="96244">MEKSLEIRFVKRSSGQPCDVSLKKNRWKWEWLQQKDDNDEYYSVYIRKVEDVGLAWCCYCHKSINYAKAGKIALMRHSKKACHKEKRKLMRENQSLPAAFEATQQKIDGVAIHPGHGALPYGCAPNVQLPSCEKQPSTDDRCPKVKKPVRVTDRVAHQEALICTFIAEHSLPMTLAPQLIALAQELSGDPAALSQLKMERSQVAYKMKYGVAFLEHKRLVTSMKNMPFSLNIDESTSKGNKKRVLNILVCFFCEEVQKSVTHLYSSVELTVVNAETVFQALMQELRKDGIPLENIVSILTDSAAYMAGRINGFLAKMKEVAPDIVDISGDLCHHVHNTVKVFMKELDQEDQLTKLLDDLYRDFNLSADLREDLATICTCMEHPELVPLERAGHRWMSVLTSSTRFLDLLAPLTIFYTAWLTAEERKVFESTSTALLKKIQKQDRMQIYGVISRLRKKGLTALGKQRKRRIIKKLFDQRQTVISIAHTVNSILPKFNKFIKMFEKEEPLVHKIHDELIQVLKHFLSAYMKHEELNANEARLHKLDLKNEELYLKPDQVFIGEDTVKVFEKKNDLRSFQKHALSVYQKTGQYLQSKLPINNKVLATLSTIDPCLAGHSAACAGLRELHKTFSRFVTSPKDSFSDAASALHLDTALHRGLDKVQRLDAWWGKVLQHEQYAPLKPAIHACLSIFSGPRVESSFSVMNSIITSTTNRMHIKTYEAIHKIKYSLISHNTSSISLFHRNDAVYSPIDISLIYHIQTAHAKQQKVKGQKNQTNTLPKIPKRQACCNTSPLKAKSNGPIAHTDKTSDCVPDTSSTTNACSSSLKSVASSSNPCKKPCKVDIRAFFKKN</sequence>
<name>A0AAV4A4U3_9GAST</name>
<evidence type="ECO:0000313" key="1">
    <source>
        <dbReference type="EMBL" id="GFO01890.1"/>
    </source>
</evidence>
<keyword evidence="2" id="KW-1185">Reference proteome</keyword>
<gene>
    <name evidence="1" type="ORF">PoB_002839500</name>
</gene>
<dbReference type="AlphaFoldDB" id="A0AAV4A4U3"/>